<feature type="chain" id="PRO_5022766218" description="3-keto-alpha-glucoside-1,2-lyase/3-keto-2-hydroxy-glucal hydratase domain-containing protein" evidence="1">
    <location>
        <begin position="26"/>
        <end position="237"/>
    </location>
</feature>
<evidence type="ECO:0000259" key="2">
    <source>
        <dbReference type="Pfam" id="PF06439"/>
    </source>
</evidence>
<dbReference type="Pfam" id="PF06439">
    <property type="entry name" value="3keto-disac_hyd"/>
    <property type="match status" value="1"/>
</dbReference>
<organism evidence="3 4">
    <name type="scientific">Novipirellula aureliae</name>
    <dbReference type="NCBI Taxonomy" id="2527966"/>
    <lineage>
        <taxon>Bacteria</taxon>
        <taxon>Pseudomonadati</taxon>
        <taxon>Planctomycetota</taxon>
        <taxon>Planctomycetia</taxon>
        <taxon>Pirellulales</taxon>
        <taxon>Pirellulaceae</taxon>
        <taxon>Novipirellula</taxon>
    </lineage>
</organism>
<evidence type="ECO:0000313" key="4">
    <source>
        <dbReference type="Proteomes" id="UP000315471"/>
    </source>
</evidence>
<dbReference type="InterPro" id="IPR010496">
    <property type="entry name" value="AL/BT2_dom"/>
</dbReference>
<sequence length="237" mass="27210" precursor="true">MMSCFQKNFVRFLVCCLFVFPFAVGETQAQDQRETPAKEQEKWEQDEFELKSRTLFDGETLAGWEGNAYWFRVENGAIVAGRQEQQIPHNLFLCTTEIFVDFDLRLEAKLVGKAQNAGVQFRSKRIRGESEVAGYQADMGVLNGKSLWGSLYDESRRKKFLARPTPVPSADPMKHGEWNTIRIRCKDDRIQLFINGVQTVDYTETDSNILRYGVIGLQIHGGPAGEAWYRNIRLRSL</sequence>
<evidence type="ECO:0000313" key="3">
    <source>
        <dbReference type="EMBL" id="TWU36659.1"/>
    </source>
</evidence>
<dbReference type="GO" id="GO:0016787">
    <property type="term" value="F:hydrolase activity"/>
    <property type="evidence" value="ECO:0007669"/>
    <property type="project" value="InterPro"/>
</dbReference>
<feature type="domain" description="3-keto-alpha-glucoside-1,2-lyase/3-keto-2-hydroxy-glucal hydratase" evidence="2">
    <location>
        <begin position="52"/>
        <end position="235"/>
    </location>
</feature>
<comment type="caution">
    <text evidence="3">The sequence shown here is derived from an EMBL/GenBank/DDBJ whole genome shotgun (WGS) entry which is preliminary data.</text>
</comment>
<proteinExistence type="predicted"/>
<dbReference type="EMBL" id="SJPY01000008">
    <property type="protein sequence ID" value="TWU36659.1"/>
    <property type="molecule type" value="Genomic_DNA"/>
</dbReference>
<dbReference type="Proteomes" id="UP000315471">
    <property type="component" value="Unassembled WGS sequence"/>
</dbReference>
<gene>
    <name evidence="3" type="ORF">Q31b_49410</name>
</gene>
<reference evidence="3 4" key="1">
    <citation type="submission" date="2019-02" db="EMBL/GenBank/DDBJ databases">
        <title>Deep-cultivation of Planctomycetes and their phenomic and genomic characterization uncovers novel biology.</title>
        <authorList>
            <person name="Wiegand S."/>
            <person name="Jogler M."/>
            <person name="Boedeker C."/>
            <person name="Pinto D."/>
            <person name="Vollmers J."/>
            <person name="Rivas-Marin E."/>
            <person name="Kohn T."/>
            <person name="Peeters S.H."/>
            <person name="Heuer A."/>
            <person name="Rast P."/>
            <person name="Oberbeckmann S."/>
            <person name="Bunk B."/>
            <person name="Jeske O."/>
            <person name="Meyerdierks A."/>
            <person name="Storesund J.E."/>
            <person name="Kallscheuer N."/>
            <person name="Luecker S."/>
            <person name="Lage O.M."/>
            <person name="Pohl T."/>
            <person name="Merkel B.J."/>
            <person name="Hornburger P."/>
            <person name="Mueller R.-W."/>
            <person name="Bruemmer F."/>
            <person name="Labrenz M."/>
            <person name="Spormann A.M."/>
            <person name="Op Den Camp H."/>
            <person name="Overmann J."/>
            <person name="Amann R."/>
            <person name="Jetten M.S.M."/>
            <person name="Mascher T."/>
            <person name="Medema M.H."/>
            <person name="Devos D.P."/>
            <person name="Kaster A.-K."/>
            <person name="Ovreas L."/>
            <person name="Rohde M."/>
            <person name="Galperin M.Y."/>
            <person name="Jogler C."/>
        </authorList>
    </citation>
    <scope>NUCLEOTIDE SEQUENCE [LARGE SCALE GENOMIC DNA]</scope>
    <source>
        <strain evidence="3 4">Q31b</strain>
    </source>
</reference>
<protein>
    <recommendedName>
        <fullName evidence="2">3-keto-alpha-glucoside-1,2-lyase/3-keto-2-hydroxy-glucal hydratase domain-containing protein</fullName>
    </recommendedName>
</protein>
<dbReference type="Gene3D" id="2.60.120.560">
    <property type="entry name" value="Exo-inulinase, domain 1"/>
    <property type="match status" value="1"/>
</dbReference>
<dbReference type="AlphaFoldDB" id="A0A5C6DPD0"/>
<feature type="signal peptide" evidence="1">
    <location>
        <begin position="1"/>
        <end position="25"/>
    </location>
</feature>
<accession>A0A5C6DPD0</accession>
<name>A0A5C6DPD0_9BACT</name>
<evidence type="ECO:0000256" key="1">
    <source>
        <dbReference type="SAM" id="SignalP"/>
    </source>
</evidence>
<dbReference type="RefSeq" id="WP_197172133.1">
    <property type="nucleotide sequence ID" value="NZ_SJPY01000008.1"/>
</dbReference>
<keyword evidence="4" id="KW-1185">Reference proteome</keyword>
<keyword evidence="1" id="KW-0732">Signal</keyword>